<evidence type="ECO:0000313" key="4">
    <source>
        <dbReference type="EnsemblProtists" id="PYU1_T012867"/>
    </source>
</evidence>
<evidence type="ECO:0000259" key="3">
    <source>
        <dbReference type="PROSITE" id="PS50102"/>
    </source>
</evidence>
<evidence type="ECO:0000256" key="1">
    <source>
        <dbReference type="PROSITE-ProRule" id="PRU00176"/>
    </source>
</evidence>
<dbReference type="InterPro" id="IPR000504">
    <property type="entry name" value="RRM_dom"/>
</dbReference>
<dbReference type="EnsemblProtists" id="PYU1_T012867">
    <property type="protein sequence ID" value="PYU1_T012867"/>
    <property type="gene ID" value="PYU1_G012840"/>
</dbReference>
<feature type="region of interest" description="Disordered" evidence="2">
    <location>
        <begin position="1"/>
        <end position="22"/>
    </location>
</feature>
<feature type="domain" description="RRM" evidence="3">
    <location>
        <begin position="27"/>
        <end position="119"/>
    </location>
</feature>
<dbReference type="SUPFAM" id="SSF54928">
    <property type="entry name" value="RNA-binding domain, RBD"/>
    <property type="match status" value="1"/>
</dbReference>
<dbReference type="Pfam" id="PF00076">
    <property type="entry name" value="RRM_1"/>
    <property type="match status" value="1"/>
</dbReference>
<feature type="compositionally biased region" description="Basic residues" evidence="2">
    <location>
        <begin position="172"/>
        <end position="187"/>
    </location>
</feature>
<dbReference type="OMA" id="MEPDGFM"/>
<name>K3X6L8_GLOUD</name>
<sequence length="200" mass="22130">MSDDEAASQERKSKRSSRHHADASQSVRVWLGHVPSSLCVHEEALRTLFAAFGPIHSIAIHHDFVDMSTDGFVYLELSSQREAERLVAAVQSGTLSDGDDDNSSHHYGNMQARVAIARNGGAQFDVDDEIANLLLGRRQAAVANPFSQHSVGDDEDERMLQSLSQHTFGSQPKRKKTKSATTRRKKQKAQETSFLSVNDE</sequence>
<dbReference type="Proteomes" id="UP000019132">
    <property type="component" value="Unassembled WGS sequence"/>
</dbReference>
<reference evidence="4" key="3">
    <citation type="submission" date="2015-02" db="UniProtKB">
        <authorList>
            <consortium name="EnsemblProtists"/>
        </authorList>
    </citation>
    <scope>IDENTIFICATION</scope>
    <source>
        <strain evidence="4">DAOM BR144</strain>
    </source>
</reference>
<dbReference type="HOGENOM" id="CLU_111806_0_0_1"/>
<dbReference type="CDD" id="cd00590">
    <property type="entry name" value="RRM_SF"/>
    <property type="match status" value="1"/>
</dbReference>
<reference evidence="5" key="1">
    <citation type="journal article" date="2010" name="Genome Biol.">
        <title>Genome sequence of the necrotrophic plant pathogen Pythium ultimum reveals original pathogenicity mechanisms and effector repertoire.</title>
        <authorList>
            <person name="Levesque C.A."/>
            <person name="Brouwer H."/>
            <person name="Cano L."/>
            <person name="Hamilton J.P."/>
            <person name="Holt C."/>
            <person name="Huitema E."/>
            <person name="Raffaele S."/>
            <person name="Robideau G.P."/>
            <person name="Thines M."/>
            <person name="Win J."/>
            <person name="Zerillo M.M."/>
            <person name="Beakes G.W."/>
            <person name="Boore J.L."/>
            <person name="Busam D."/>
            <person name="Dumas B."/>
            <person name="Ferriera S."/>
            <person name="Fuerstenberg S.I."/>
            <person name="Gachon C.M."/>
            <person name="Gaulin E."/>
            <person name="Govers F."/>
            <person name="Grenville-Briggs L."/>
            <person name="Horner N."/>
            <person name="Hostetler J."/>
            <person name="Jiang R.H."/>
            <person name="Johnson J."/>
            <person name="Krajaejun T."/>
            <person name="Lin H."/>
            <person name="Meijer H.J."/>
            <person name="Moore B."/>
            <person name="Morris P."/>
            <person name="Phuntmart V."/>
            <person name="Puiu D."/>
            <person name="Shetty J."/>
            <person name="Stajich J.E."/>
            <person name="Tripathy S."/>
            <person name="Wawra S."/>
            <person name="van West P."/>
            <person name="Whitty B.R."/>
            <person name="Coutinho P.M."/>
            <person name="Henrissat B."/>
            <person name="Martin F."/>
            <person name="Thomas P.D."/>
            <person name="Tyler B.M."/>
            <person name="De Vries R.P."/>
            <person name="Kamoun S."/>
            <person name="Yandell M."/>
            <person name="Tisserat N."/>
            <person name="Buell C.R."/>
        </authorList>
    </citation>
    <scope>NUCLEOTIDE SEQUENCE</scope>
    <source>
        <strain evidence="5">DAOM:BR144</strain>
    </source>
</reference>
<dbReference type="EMBL" id="GL376581">
    <property type="status" value="NOT_ANNOTATED_CDS"/>
    <property type="molecule type" value="Genomic_DNA"/>
</dbReference>
<feature type="region of interest" description="Disordered" evidence="2">
    <location>
        <begin position="146"/>
        <end position="200"/>
    </location>
</feature>
<dbReference type="eggNOG" id="ENOG502SAHJ">
    <property type="taxonomic scope" value="Eukaryota"/>
</dbReference>
<evidence type="ECO:0000313" key="5">
    <source>
        <dbReference type="Proteomes" id="UP000019132"/>
    </source>
</evidence>
<feature type="compositionally biased region" description="Polar residues" evidence="2">
    <location>
        <begin position="190"/>
        <end position="200"/>
    </location>
</feature>
<dbReference type="GO" id="GO:0003723">
    <property type="term" value="F:RNA binding"/>
    <property type="evidence" value="ECO:0007669"/>
    <property type="project" value="UniProtKB-UniRule"/>
</dbReference>
<dbReference type="PROSITE" id="PS50102">
    <property type="entry name" value="RRM"/>
    <property type="match status" value="1"/>
</dbReference>
<dbReference type="AlphaFoldDB" id="K3X6L8"/>
<accession>K3X6L8</accession>
<organism evidence="4 5">
    <name type="scientific">Globisporangium ultimum (strain ATCC 200006 / CBS 805.95 / DAOM BR144)</name>
    <name type="common">Pythium ultimum</name>
    <dbReference type="NCBI Taxonomy" id="431595"/>
    <lineage>
        <taxon>Eukaryota</taxon>
        <taxon>Sar</taxon>
        <taxon>Stramenopiles</taxon>
        <taxon>Oomycota</taxon>
        <taxon>Peronosporomycetes</taxon>
        <taxon>Pythiales</taxon>
        <taxon>Pythiaceae</taxon>
        <taxon>Globisporangium</taxon>
    </lineage>
</organism>
<reference evidence="5" key="2">
    <citation type="submission" date="2010-04" db="EMBL/GenBank/DDBJ databases">
        <authorList>
            <person name="Buell R."/>
            <person name="Hamilton J."/>
            <person name="Hostetler J."/>
        </authorList>
    </citation>
    <scope>NUCLEOTIDE SEQUENCE [LARGE SCALE GENOMIC DNA]</scope>
    <source>
        <strain evidence="5">DAOM:BR144</strain>
    </source>
</reference>
<protein>
    <recommendedName>
        <fullName evidence="3">RRM domain-containing protein</fullName>
    </recommendedName>
</protein>
<dbReference type="Gene3D" id="3.30.70.330">
    <property type="match status" value="1"/>
</dbReference>
<keyword evidence="5" id="KW-1185">Reference proteome</keyword>
<dbReference type="InParanoid" id="K3X6L8"/>
<proteinExistence type="predicted"/>
<dbReference type="InterPro" id="IPR012677">
    <property type="entry name" value="Nucleotide-bd_a/b_plait_sf"/>
</dbReference>
<keyword evidence="1" id="KW-0694">RNA-binding</keyword>
<feature type="compositionally biased region" description="Polar residues" evidence="2">
    <location>
        <begin position="161"/>
        <end position="170"/>
    </location>
</feature>
<dbReference type="InterPro" id="IPR035979">
    <property type="entry name" value="RBD_domain_sf"/>
</dbReference>
<dbReference type="VEuPathDB" id="FungiDB:PYU1_G012840"/>
<evidence type="ECO:0000256" key="2">
    <source>
        <dbReference type="SAM" id="MobiDB-lite"/>
    </source>
</evidence>